<comment type="catalytic activity">
    <reaction evidence="13">
        <text>butanoyl-CoA + oxidized [electron-transfer flavoprotein] + H(+) = (2E)-butenoyl-CoA + reduced [electron-transfer flavoprotein]</text>
        <dbReference type="Rhea" id="RHEA:24004"/>
        <dbReference type="Rhea" id="RHEA-COMP:10685"/>
        <dbReference type="Rhea" id="RHEA-COMP:10686"/>
        <dbReference type="ChEBI" id="CHEBI:15378"/>
        <dbReference type="ChEBI" id="CHEBI:57332"/>
        <dbReference type="ChEBI" id="CHEBI:57371"/>
        <dbReference type="ChEBI" id="CHEBI:57692"/>
        <dbReference type="ChEBI" id="CHEBI:58307"/>
        <dbReference type="EC" id="1.3.8.1"/>
    </reaction>
    <physiologicalReaction direction="left-to-right" evidence="13">
        <dbReference type="Rhea" id="RHEA:24005"/>
    </physiologicalReaction>
</comment>
<dbReference type="EMBL" id="HBUF01276663">
    <property type="protein sequence ID" value="CAG6686463.1"/>
    <property type="molecule type" value="Transcribed_RNA"/>
</dbReference>
<dbReference type="GO" id="GO:0050660">
    <property type="term" value="F:flavin adenine dinucleotide binding"/>
    <property type="evidence" value="ECO:0007669"/>
    <property type="project" value="InterPro"/>
</dbReference>
<feature type="compositionally biased region" description="Basic and acidic residues" evidence="15">
    <location>
        <begin position="1393"/>
        <end position="1405"/>
    </location>
</feature>
<accession>A0A8D8X8R5</accession>
<dbReference type="Pfam" id="PF02770">
    <property type="entry name" value="Acyl-CoA_dh_M"/>
    <property type="match status" value="1"/>
</dbReference>
<evidence type="ECO:0000256" key="11">
    <source>
        <dbReference type="ARBA" id="ARBA00048499"/>
    </source>
</evidence>
<dbReference type="Gene3D" id="1.20.140.10">
    <property type="entry name" value="Butyryl-CoA Dehydrogenase, subunit A, domain 3"/>
    <property type="match status" value="1"/>
</dbReference>
<dbReference type="InterPro" id="IPR048830">
    <property type="entry name" value="PCF11_helical"/>
</dbReference>
<feature type="compositionally biased region" description="Basic and acidic residues" evidence="15">
    <location>
        <begin position="2165"/>
        <end position="2199"/>
    </location>
</feature>
<dbReference type="EMBL" id="HBUF01276664">
    <property type="protein sequence ID" value="CAG6686465.1"/>
    <property type="molecule type" value="Transcribed_RNA"/>
</dbReference>
<name>A0A8D8X8R5_9HEMI</name>
<feature type="region of interest" description="Disordered" evidence="15">
    <location>
        <begin position="2274"/>
        <end position="2353"/>
    </location>
</feature>
<comment type="cofactor">
    <cofactor evidence="1">
        <name>FAD</name>
        <dbReference type="ChEBI" id="CHEBI:57692"/>
    </cofactor>
</comment>
<feature type="compositionally biased region" description="Basic and acidic residues" evidence="15">
    <location>
        <begin position="1014"/>
        <end position="1024"/>
    </location>
</feature>
<dbReference type="Gene3D" id="1.10.540.10">
    <property type="entry name" value="Acyl-CoA dehydrogenase/oxidase, N-terminal domain"/>
    <property type="match status" value="1"/>
</dbReference>
<sequence>MGTNVMLGSTTLFQACVKSIPAISTRCLSITSLPETHQMLQKTCRDFAQQELKPIAAKLDKEHLFPAEQIKKLGDLGLMGVLVDEEYGGAGLDTLALHVAMEEIAQGCGGTSTILTVHNCLYAGLINKFGNKKQKETYLPSFVDGTNVGCFGISEPGSGSDAANMLTSARKESDHWVLNGTKSWITNGYEAKAFVCIAQADKSKKHKGITAFIVPMDTPGLSLGKKEDKLGIRASSTCNVILEDVKIPLDSVLGKEGEGFKVGLTGIDCARIGMASQGIGIAQASLDCAMEYAGKRIAFGAPILKLQAVQQRLAKMATRIEASRLLTRKAAALRDEGKPFTKNASMAKWTASETATFAAHNCIQLLGGMGYVSDMPAERYYRDARIVEIYAGPTDIQQLLVASLTAQEYGLKASVIVATVEQHLFKVRTDVKLPVLYLIDSIVKNVGVNYTQLFKSNIASLFCGVFEKVDEKIRANMFKLRSTWTGVFPDDCLCQLDIGVNKIDRAWPIVAKLTPVVAPVAVDNSIKETILKKQKELLELQHKKLELELLQAKAKMEEQQRQIEKQNSQIKQDTVKTLLPQLKGDVAKLLSSSNPNPEEAKKLKTKFAQLTAFAASQNHLASAASESGDSLRVTGSASSTSLSSEKSSRSSSSSSSSRSKSSRSSGSSGGGGSGSTQQPVIKPTPTPFVNPFVKHNPPSSAPSNDLVPLPPAQRVSINPVSSDLVAAVRRTAAATPAVRDPRLRRAEAAASSVPDPTVQTTFTVTIGEPVIDKKKKSSSSEMVLTITEDLFGSDRDSHRKNRTVLPPAPKSPSSLSSKSSSRDRRDEKAERKDLERKELDRKESRDPRSKKSSSKQSSETLSEKMKSSRDKESDSPRTVQTSRKSTHDTKSLSKSKSEDPRISSIKSSDNSDKSIRKEKEKLPDKPPLLKPSQLPPIPKLKKKPSLENQSKVYNVDVKSNKTKEIEEKPTASDKYTNSKIQKSLSSVEETIRLKQKQIEDELKSNAKTMLELSERINKREKYQLDNDSEKEESENSSFESKTTVDDIIRMKKPDTVTTAMNVDYTETDVDDIIRMRKSDKTEKTVRRKSEDENKAKDINMQLEELKERSTSRRFEANFDNLKENYMPVSAEESEIAHPSKEDVREEVKTPEPPSPPTMVEEKTSPVRPRLFIKNIALLTKPATPPSQDLEEISDGELEDPSQPHKKPTIPTISSLLDDETDEESICEDNDNLSPPTEGKFKELKASSLKRLRQYVRSRDQRTPSPPPPPSSKEMTAPRSGGEQNDLGPLPTGDVDLRPFLMSNSTEEPPNKKSKPDGSLDLFGFGTQDVDLRNPLRPKVLTPPPPPIISTEGLPSTPAGTEESAGGKVEKRKIRVKPYSQLQLEKNFDISPDDMSKNSYDTDMRHLSTPSRNVKAIVKQAEIDLKRGSISFADYSNILKRLSTQHSEPSTPKTSESSDHLPLSSLPPLLSDVVPPPPLPPMGLLDDDSPLPSSSPSLPPNSIPSLPSEQSTQGPPISTVGPMLLPQPPTMLAHAMLPQMPPLLPFPGPPMVRPGGVPPFGMPGVPGMPGPPIMPGMPPVNTPGLPFMPRPPVSGGPPGGPGFNSFGRLAPADPDVLASIMRDQMKSINIDGIPRPIRFYGHTGIVFLSWDDPREIGFVKGVRKITFDGAETVLCQLNAPFKDFVIDGAKHRIRLGNPTRELYIDDDFYECCFGGPPLCVNISGKKHLVTLEGPPPTVTIDTKKRVDLCAGKVDLYIDDKIHVPMFLDCKPHKVDVDGFPYILRFVEALRVLVINGSPFNINFGGPAVTIPLHNKPHTFAFTPLPPGVRQGYVTLAHMDGGRLPSPPPLEFPSAAVKLRAAQAVISAPAALEEDSQDSQGVVGLGKNEAGIPFLNSGEEINVNDLFAKLVALGALPASKPAEDEQTLKDISWHSDRMKERQPAMIHSLYSGIQCGSCGARFPPDQTTKYSLHLDWHFRINRRERDLGRSVQSRKFYYSGREWCSYYEIEDDENKGQSWFEMQESVGGVDGRAGNGHDDEGSTGEVATCTAELNEVEPRCGVCRDRFEQFYNEDKEEWQLRRAVRIEGVAYHPVCYQDHLATLEAKQNEPVPNPEDQFNDNEEGPVPEDAEEFTRTIPVGVYTIADDHEEDNGDCSVQVIEQYSNNDESKIKAETESKLKTEAEPSDLKTEAEPSDLKTEAETSDLNTELSNVKLELLGDNLPPPLALDEETLVKCEDKMGVSNVKVEMIEETNHEEAMHTDELEDGVTETNLIEQPSEESNVDQEMTDLSEKQTPIDKIEEDSEPNPSEEKTGEGENETKEENEAMETETNEDSILEESKLDKTSDSVDKEITPPEGNTLVVMATTDLEGNVAVKTTVPSAMPATNKIKINITKTVLPGNIVKSIEPSVTTVDESSSSPKRIEGVNEDSKDRVVIKEESSVQNGESNLDSGAVPLDQPKTVKPLIASKNMTHYPPLKKGKDLSALCSIM</sequence>
<feature type="compositionally biased region" description="Basic and acidic residues" evidence="15">
    <location>
        <begin position="885"/>
        <end position="901"/>
    </location>
</feature>
<dbReference type="GO" id="GO:0033539">
    <property type="term" value="P:fatty acid beta-oxidation using acyl-CoA dehydrogenase"/>
    <property type="evidence" value="ECO:0007669"/>
    <property type="project" value="TreeGrafter"/>
</dbReference>
<dbReference type="PROSITE" id="PS51391">
    <property type="entry name" value="CID"/>
    <property type="match status" value="1"/>
</dbReference>
<dbReference type="Pfam" id="PF04818">
    <property type="entry name" value="CID"/>
    <property type="match status" value="1"/>
</dbReference>
<evidence type="ECO:0000313" key="17">
    <source>
        <dbReference type="EMBL" id="CAG6686463.1"/>
    </source>
</evidence>
<evidence type="ECO:0000256" key="4">
    <source>
        <dbReference type="ARBA" id="ARBA00012046"/>
    </source>
</evidence>
<reference evidence="17" key="1">
    <citation type="submission" date="2021-05" db="EMBL/GenBank/DDBJ databases">
        <authorList>
            <person name="Alioto T."/>
            <person name="Alioto T."/>
            <person name="Gomez Garrido J."/>
        </authorList>
    </citation>
    <scope>NUCLEOTIDE SEQUENCE</scope>
</reference>
<feature type="coiled-coil region" evidence="14">
    <location>
        <begin position="528"/>
        <end position="576"/>
    </location>
</feature>
<comment type="pathway">
    <text evidence="2">Lipid metabolism; mitochondrial fatty acid beta-oxidation.</text>
</comment>
<dbReference type="GO" id="GO:0005739">
    <property type="term" value="C:mitochondrion"/>
    <property type="evidence" value="ECO:0007669"/>
    <property type="project" value="TreeGrafter"/>
</dbReference>
<dbReference type="SUPFAM" id="SSF48464">
    <property type="entry name" value="ENTH/VHS domain"/>
    <property type="match status" value="1"/>
</dbReference>
<dbReference type="InterPro" id="IPR013786">
    <property type="entry name" value="AcylCoA_DH/ox_N"/>
</dbReference>
<dbReference type="SMART" id="SM00582">
    <property type="entry name" value="RPR"/>
    <property type="match status" value="1"/>
</dbReference>
<feature type="compositionally biased region" description="Basic and acidic residues" evidence="15">
    <location>
        <begin position="2307"/>
        <end position="2322"/>
    </location>
</feature>
<dbReference type="Pfam" id="PF21936">
    <property type="entry name" value="Pcf11_C"/>
    <property type="match status" value="1"/>
</dbReference>
<feature type="compositionally biased region" description="Acidic residues" evidence="15">
    <location>
        <begin position="2323"/>
        <end position="2335"/>
    </location>
</feature>
<dbReference type="PANTHER" id="PTHR43884">
    <property type="entry name" value="ACYL-COA DEHYDROGENASE"/>
    <property type="match status" value="1"/>
</dbReference>
<dbReference type="CDD" id="cd16982">
    <property type="entry name" value="CID_Pcf11"/>
    <property type="match status" value="1"/>
</dbReference>
<evidence type="ECO:0000256" key="8">
    <source>
        <dbReference type="ARBA" id="ARBA00031895"/>
    </source>
</evidence>
<dbReference type="InterPro" id="IPR054127">
    <property type="entry name" value="Pcf11_C"/>
</dbReference>
<protein>
    <recommendedName>
        <fullName evidence="9">Short-chain specific acyl-CoA dehydrogenase, mitochondrial</fullName>
        <ecNumber evidence="4">1.3.8.1</ecNumber>
    </recommendedName>
    <alternativeName>
        <fullName evidence="8">Butyryl-CoA dehydrogenase</fullName>
    </alternativeName>
</protein>
<feature type="compositionally biased region" description="Basic and acidic residues" evidence="15">
    <location>
        <begin position="2336"/>
        <end position="2352"/>
    </location>
</feature>
<dbReference type="EMBL" id="HBUF01276665">
    <property type="protein sequence ID" value="CAG6686466.1"/>
    <property type="molecule type" value="Transcribed_RNA"/>
</dbReference>
<dbReference type="InterPro" id="IPR006091">
    <property type="entry name" value="Acyl-CoA_Oxase/DH_mid-dom"/>
</dbReference>
<keyword evidence="6" id="KW-0274">FAD</keyword>
<evidence type="ECO:0000256" key="13">
    <source>
        <dbReference type="ARBA" id="ARBA00050758"/>
    </source>
</evidence>
<dbReference type="FunFam" id="1.20.140.10:FF:000004">
    <property type="entry name" value="Acyl-CoA dehydrogenase FadE25"/>
    <property type="match status" value="1"/>
</dbReference>
<comment type="catalytic activity">
    <reaction evidence="12">
        <text>hexanoyl-CoA + oxidized [electron-transfer flavoprotein] + H(+) = (2E)-hexenoyl-CoA + reduced [electron-transfer flavoprotein]</text>
        <dbReference type="Rhea" id="RHEA:43464"/>
        <dbReference type="Rhea" id="RHEA-COMP:10685"/>
        <dbReference type="Rhea" id="RHEA-COMP:10686"/>
        <dbReference type="ChEBI" id="CHEBI:15378"/>
        <dbReference type="ChEBI" id="CHEBI:57692"/>
        <dbReference type="ChEBI" id="CHEBI:58307"/>
        <dbReference type="ChEBI" id="CHEBI:62077"/>
        <dbReference type="ChEBI" id="CHEBI:62620"/>
    </reaction>
    <physiologicalReaction direction="left-to-right" evidence="12">
        <dbReference type="Rhea" id="RHEA:43465"/>
    </physiologicalReaction>
</comment>
<keyword evidence="5" id="KW-0285">Flavoprotein</keyword>
<evidence type="ECO:0000256" key="3">
    <source>
        <dbReference type="ARBA" id="ARBA00009347"/>
    </source>
</evidence>
<feature type="compositionally biased region" description="Low complexity" evidence="15">
    <location>
        <begin position="1446"/>
        <end position="1472"/>
    </location>
</feature>
<feature type="compositionally biased region" description="Basic and acidic residues" evidence="15">
    <location>
        <begin position="1308"/>
        <end position="1317"/>
    </location>
</feature>
<feature type="region of interest" description="Disordered" evidence="15">
    <location>
        <begin position="2106"/>
        <end position="2127"/>
    </location>
</feature>
<evidence type="ECO:0000256" key="10">
    <source>
        <dbReference type="ARBA" id="ARBA00045387"/>
    </source>
</evidence>
<dbReference type="InterPro" id="IPR008942">
    <property type="entry name" value="ENTH_VHS"/>
</dbReference>
<dbReference type="PANTHER" id="PTHR43884:SF26">
    <property type="entry name" value="MEDIUM-CHAIN SPECIFIC ACYL-COA DEHYDROGENASE, MITOCHONDRIAL-LIKE PROTEIN-RELATED"/>
    <property type="match status" value="1"/>
</dbReference>
<evidence type="ECO:0000256" key="12">
    <source>
        <dbReference type="ARBA" id="ARBA00049192"/>
    </source>
</evidence>
<keyword evidence="14" id="KW-0175">Coiled coil</keyword>
<comment type="catalytic activity">
    <reaction evidence="11">
        <text>pentanoyl-CoA + oxidized [electron-transfer flavoprotein] + H(+) = (2E)-pentenoyl-CoA + reduced [electron-transfer flavoprotein]</text>
        <dbReference type="Rhea" id="RHEA:43456"/>
        <dbReference type="Rhea" id="RHEA-COMP:10685"/>
        <dbReference type="Rhea" id="RHEA-COMP:10686"/>
        <dbReference type="ChEBI" id="CHEBI:15378"/>
        <dbReference type="ChEBI" id="CHEBI:57389"/>
        <dbReference type="ChEBI" id="CHEBI:57692"/>
        <dbReference type="ChEBI" id="CHEBI:58307"/>
        <dbReference type="ChEBI" id="CHEBI:86160"/>
    </reaction>
    <physiologicalReaction direction="left-to-right" evidence="11">
        <dbReference type="Rhea" id="RHEA:43457"/>
    </physiologicalReaction>
</comment>
<dbReference type="SUPFAM" id="SSF56645">
    <property type="entry name" value="Acyl-CoA dehydrogenase NM domain-like"/>
    <property type="match status" value="1"/>
</dbReference>
<evidence type="ECO:0000256" key="9">
    <source>
        <dbReference type="ARBA" id="ARBA00044204"/>
    </source>
</evidence>
<feature type="compositionally biased region" description="Pro residues" evidence="15">
    <location>
        <begin position="925"/>
        <end position="938"/>
    </location>
</feature>
<evidence type="ECO:0000259" key="16">
    <source>
        <dbReference type="PROSITE" id="PS51391"/>
    </source>
</evidence>
<feature type="compositionally biased region" description="Basic and acidic residues" evidence="15">
    <location>
        <begin position="861"/>
        <end position="875"/>
    </location>
</feature>
<dbReference type="Pfam" id="PF02771">
    <property type="entry name" value="Acyl-CoA_dh_N"/>
    <property type="match status" value="1"/>
</dbReference>
<dbReference type="InterPro" id="IPR047415">
    <property type="entry name" value="Pcf11_CID"/>
</dbReference>
<dbReference type="SUPFAM" id="SSF47203">
    <property type="entry name" value="Acyl-CoA dehydrogenase C-terminal domain-like"/>
    <property type="match status" value="1"/>
</dbReference>
<feature type="region of interest" description="Disordered" evidence="15">
    <location>
        <begin position="1014"/>
        <end position="1043"/>
    </location>
</feature>
<dbReference type="InterPro" id="IPR037069">
    <property type="entry name" value="AcylCoA_DH/ox_N_sf"/>
</dbReference>
<feature type="compositionally biased region" description="Acidic residues" evidence="15">
    <location>
        <begin position="1216"/>
        <end position="1230"/>
    </location>
</feature>
<dbReference type="FunFam" id="1.10.540.10:FF:000002">
    <property type="entry name" value="Acyl-CoA dehydrogenase FadE19"/>
    <property type="match status" value="1"/>
</dbReference>
<feature type="region of interest" description="Disordered" evidence="15">
    <location>
        <begin position="2165"/>
        <end position="2203"/>
    </location>
</feature>
<feature type="compositionally biased region" description="Acidic residues" evidence="15">
    <location>
        <begin position="2275"/>
        <end position="2287"/>
    </location>
</feature>
<feature type="compositionally biased region" description="Acidic residues" evidence="15">
    <location>
        <begin position="2115"/>
        <end position="2127"/>
    </location>
</feature>
<evidence type="ECO:0000256" key="15">
    <source>
        <dbReference type="SAM" id="MobiDB-lite"/>
    </source>
</evidence>
<dbReference type="InterPro" id="IPR009075">
    <property type="entry name" value="AcylCo_DH/oxidase_C"/>
</dbReference>
<feature type="compositionally biased region" description="Basic and acidic residues" evidence="15">
    <location>
        <begin position="958"/>
        <end position="971"/>
    </location>
</feature>
<dbReference type="InterPro" id="IPR006569">
    <property type="entry name" value="CID_dom"/>
</dbReference>
<dbReference type="InterPro" id="IPR006089">
    <property type="entry name" value="Acyl-CoA_DH_CS"/>
</dbReference>
<feature type="compositionally biased region" description="Basic and acidic residues" evidence="15">
    <location>
        <begin position="909"/>
        <end position="924"/>
    </location>
</feature>
<dbReference type="Pfam" id="PF20845">
    <property type="entry name" value="Pcf11_helical"/>
    <property type="match status" value="1"/>
</dbReference>
<dbReference type="GO" id="GO:0046359">
    <property type="term" value="P:butyrate catabolic process"/>
    <property type="evidence" value="ECO:0007669"/>
    <property type="project" value="TreeGrafter"/>
</dbReference>
<feature type="domain" description="CID" evidence="16">
    <location>
        <begin position="374"/>
        <end position="504"/>
    </location>
</feature>
<organism evidence="17">
    <name type="scientific">Cacopsylla melanoneura</name>
    <dbReference type="NCBI Taxonomy" id="428564"/>
    <lineage>
        <taxon>Eukaryota</taxon>
        <taxon>Metazoa</taxon>
        <taxon>Ecdysozoa</taxon>
        <taxon>Arthropoda</taxon>
        <taxon>Hexapoda</taxon>
        <taxon>Insecta</taxon>
        <taxon>Pterygota</taxon>
        <taxon>Neoptera</taxon>
        <taxon>Paraneoptera</taxon>
        <taxon>Hemiptera</taxon>
        <taxon>Sternorrhyncha</taxon>
        <taxon>Psylloidea</taxon>
        <taxon>Psyllidae</taxon>
        <taxon>Psyllinae</taxon>
        <taxon>Cacopsylla</taxon>
    </lineage>
</organism>
<feature type="region of interest" description="Disordered" evidence="15">
    <location>
        <begin position="1125"/>
        <end position="1406"/>
    </location>
</feature>
<evidence type="ECO:0000256" key="7">
    <source>
        <dbReference type="ARBA" id="ARBA00023002"/>
    </source>
</evidence>
<feature type="region of interest" description="Disordered" evidence="15">
    <location>
        <begin position="622"/>
        <end position="710"/>
    </location>
</feature>
<feature type="region of interest" description="Disordered" evidence="15">
    <location>
        <begin position="789"/>
        <end position="981"/>
    </location>
</feature>
<feature type="compositionally biased region" description="Basic and acidic residues" evidence="15">
    <location>
        <begin position="820"/>
        <end position="849"/>
    </location>
</feature>
<evidence type="ECO:0000256" key="5">
    <source>
        <dbReference type="ARBA" id="ARBA00022630"/>
    </source>
</evidence>
<evidence type="ECO:0000256" key="1">
    <source>
        <dbReference type="ARBA" id="ARBA00001974"/>
    </source>
</evidence>
<proteinExistence type="inferred from homology"/>
<feature type="compositionally biased region" description="Basic and acidic residues" evidence="15">
    <location>
        <begin position="1134"/>
        <end position="1149"/>
    </location>
</feature>
<dbReference type="Pfam" id="PF00441">
    <property type="entry name" value="Acyl-CoA_dh_1"/>
    <property type="match status" value="1"/>
</dbReference>
<dbReference type="Gene3D" id="2.40.110.10">
    <property type="entry name" value="Butyryl-CoA Dehydrogenase, subunit A, domain 2"/>
    <property type="match status" value="1"/>
</dbReference>
<evidence type="ECO:0000256" key="2">
    <source>
        <dbReference type="ARBA" id="ARBA00005198"/>
    </source>
</evidence>
<dbReference type="InterPro" id="IPR009100">
    <property type="entry name" value="AcylCoA_DH/oxidase_NM_dom_sf"/>
</dbReference>
<dbReference type="EC" id="1.3.8.1" evidence="4"/>
<feature type="region of interest" description="Disordered" evidence="15">
    <location>
        <begin position="1443"/>
        <end position="1525"/>
    </location>
</feature>
<feature type="compositionally biased region" description="Basic and acidic residues" evidence="15">
    <location>
        <begin position="2288"/>
        <end position="2297"/>
    </location>
</feature>
<feature type="compositionally biased region" description="Acidic residues" evidence="15">
    <location>
        <begin position="1188"/>
        <end position="1199"/>
    </location>
</feature>
<dbReference type="PROSITE" id="PS00073">
    <property type="entry name" value="ACYL_COA_DH_2"/>
    <property type="match status" value="1"/>
</dbReference>
<dbReference type="Gene3D" id="1.25.40.90">
    <property type="match status" value="1"/>
</dbReference>
<dbReference type="InterPro" id="IPR046373">
    <property type="entry name" value="Acyl-CoA_Oxase/DH_mid-dom_sf"/>
</dbReference>
<evidence type="ECO:0000256" key="6">
    <source>
        <dbReference type="ARBA" id="ARBA00022827"/>
    </source>
</evidence>
<dbReference type="GO" id="GO:0016937">
    <property type="term" value="F:short-chain fatty acyl-CoA dehydrogenase activity"/>
    <property type="evidence" value="ECO:0007669"/>
    <property type="project" value="UniProtKB-EC"/>
</dbReference>
<comment type="similarity">
    <text evidence="3">Belongs to the acyl-CoA dehydrogenase family.</text>
</comment>
<keyword evidence="7" id="KW-0560">Oxidoreductase</keyword>
<evidence type="ECO:0000256" key="14">
    <source>
        <dbReference type="SAM" id="Coils"/>
    </source>
</evidence>
<dbReference type="CDD" id="cd01158">
    <property type="entry name" value="SCAD_SBCAD"/>
    <property type="match status" value="1"/>
</dbReference>
<dbReference type="InterPro" id="IPR036250">
    <property type="entry name" value="AcylCo_DH-like_C"/>
</dbReference>
<dbReference type="FunFam" id="2.40.110.10:FF:000001">
    <property type="entry name" value="Acyl-CoA dehydrogenase, mitochondrial"/>
    <property type="match status" value="1"/>
</dbReference>
<comment type="function">
    <text evidence="10">Short-chain specific acyl-CoA dehydrogenase is one of the acyl-CoA dehydrogenases that catalyze the first step of mitochondrial fatty acid beta-oxidation, an aerobic process breaking down fatty acids into acetyl-CoA and allowing the production of energy from fats. The first step of fatty acid beta-oxidation consists in the removal of one hydrogen from C-2 and C-3 of the straight-chain fatty acyl-CoA thioester, resulting in the formation of trans-2-enoyl-CoA. Among the different mitochondrial acyl-CoA dehydrogenases, short-chain specific acyl-CoA dehydrogenase acts specifically on acyl-CoAs with saturated 4 to 6 carbons long primary chains.</text>
</comment>
<feature type="compositionally biased region" description="Low complexity" evidence="15">
    <location>
        <begin position="635"/>
        <end position="666"/>
    </location>
</feature>